<dbReference type="Proteomes" id="UP001633002">
    <property type="component" value="Unassembled WGS sequence"/>
</dbReference>
<dbReference type="EMBL" id="JBJQOH010000007">
    <property type="protein sequence ID" value="KAL3681227.1"/>
    <property type="molecule type" value="Genomic_DNA"/>
</dbReference>
<dbReference type="AlphaFoldDB" id="A0ABD3GPT3"/>
<organism evidence="2 3">
    <name type="scientific">Riccia sorocarpa</name>
    <dbReference type="NCBI Taxonomy" id="122646"/>
    <lineage>
        <taxon>Eukaryota</taxon>
        <taxon>Viridiplantae</taxon>
        <taxon>Streptophyta</taxon>
        <taxon>Embryophyta</taxon>
        <taxon>Marchantiophyta</taxon>
        <taxon>Marchantiopsida</taxon>
        <taxon>Marchantiidae</taxon>
        <taxon>Marchantiales</taxon>
        <taxon>Ricciaceae</taxon>
        <taxon>Riccia</taxon>
    </lineage>
</organism>
<protein>
    <submittedName>
        <fullName evidence="2">Uncharacterized protein</fullName>
    </submittedName>
</protein>
<feature type="compositionally biased region" description="Basic and acidic residues" evidence="1">
    <location>
        <begin position="1"/>
        <end position="47"/>
    </location>
</feature>
<keyword evidence="3" id="KW-1185">Reference proteome</keyword>
<name>A0ABD3GPT3_9MARC</name>
<proteinExistence type="predicted"/>
<reference evidence="2 3" key="1">
    <citation type="submission" date="2024-09" db="EMBL/GenBank/DDBJ databases">
        <title>Chromosome-scale assembly of Riccia sorocarpa.</title>
        <authorList>
            <person name="Paukszto L."/>
        </authorList>
    </citation>
    <scope>NUCLEOTIDE SEQUENCE [LARGE SCALE GENOMIC DNA]</scope>
    <source>
        <strain evidence="2">LP-2024</strain>
        <tissue evidence="2">Aerial parts of the thallus</tissue>
    </source>
</reference>
<evidence type="ECO:0000313" key="2">
    <source>
        <dbReference type="EMBL" id="KAL3681227.1"/>
    </source>
</evidence>
<comment type="caution">
    <text evidence="2">The sequence shown here is derived from an EMBL/GenBank/DDBJ whole genome shotgun (WGS) entry which is preliminary data.</text>
</comment>
<evidence type="ECO:0000313" key="3">
    <source>
        <dbReference type="Proteomes" id="UP001633002"/>
    </source>
</evidence>
<accession>A0ABD3GPT3</accession>
<evidence type="ECO:0000256" key="1">
    <source>
        <dbReference type="SAM" id="MobiDB-lite"/>
    </source>
</evidence>
<gene>
    <name evidence="2" type="ORF">R1sor_024183</name>
</gene>
<sequence length="76" mass="8132">MKGEKGEGGECTQERHTAAEGKEEVGREGKEEEDRGGPKGKAYDAEKPSGQGLRKVSSVPPPIPIRSRLSFAIPRG</sequence>
<feature type="region of interest" description="Disordered" evidence="1">
    <location>
        <begin position="1"/>
        <end position="76"/>
    </location>
</feature>